<dbReference type="PANTHER" id="PTHR42643">
    <property type="entry name" value="IONOTROPIC RECEPTOR 20A-RELATED"/>
    <property type="match status" value="1"/>
</dbReference>
<evidence type="ECO:0000256" key="2">
    <source>
        <dbReference type="ARBA" id="ARBA00022475"/>
    </source>
</evidence>
<evidence type="ECO:0000256" key="9">
    <source>
        <dbReference type="SAM" id="SignalP"/>
    </source>
</evidence>
<evidence type="ECO:0000313" key="11">
    <source>
        <dbReference type="Proteomes" id="UP000095300"/>
    </source>
</evidence>
<dbReference type="VEuPathDB" id="VectorBase:SCAU011819"/>
<evidence type="ECO:0000256" key="5">
    <source>
        <dbReference type="ARBA" id="ARBA00023136"/>
    </source>
</evidence>
<evidence type="ECO:0008006" key="12">
    <source>
        <dbReference type="Google" id="ProtNLM"/>
    </source>
</evidence>
<keyword evidence="4 8" id="KW-1133">Transmembrane helix</keyword>
<feature type="transmembrane region" description="Helical" evidence="8">
    <location>
        <begin position="412"/>
        <end position="437"/>
    </location>
</feature>
<sequence>MSLLYVKSLVLVLILFPIKCKSFKNDILKSEGNGEISQYQIEAWLKKPIEHIPYLHLMLRSSLYHHDVENPYTKWFLQQTFIPLILSIYEIRSNETPIGQMSEEPNNYIIMSSMKDLRQTSLHFAQRSGIYFFIIDEDDEVDIQHLRNTCHDLWINFQIYKNLLLTKSGIFTYDPFAINDNGVYGKIIRYTGEESMERTIFFNMRGYPLRVQIFRSVYSKPMLDEVTKKVKYVYGVDGRVADVLQERLNFTMNFLDPDPDYFGERAPNGTYNGAIGSIINNELDLCLSGFFVKDYMVPELEFSVAAYDDMLCIYTPKASKIPQSILPILSVDYTLWLGFIVTAFVCSLIWIVLRCLNLQLNISHDHVNETVGAQAELKKSYKWQFIRILIDTWVVWVRVNVTHFPPFNSEKIFIATLCLMSVIFGAIFDSSLATVYIHPMYYKDMHTMADLDKSGLHVIYKYSSMGDDLFFSETSPLFASLNKKLSHLKDLDADVLKDVAEHGGKAGVSRYTTLTLEYLRYIINKQVWVIPECPKYYTISYVWHKHAPWDDTINQLLLRMQNGGLFTKFIRQMQTDVDITISSQINIKLNEGFKVLTVEDLQLAFYVILVGSFMAFISFWVETLSKSRHSRISTLK</sequence>
<keyword evidence="9" id="KW-0732">Signal</keyword>
<gene>
    <name evidence="10" type="primary">106080562</name>
</gene>
<dbReference type="Gene3D" id="3.40.190.10">
    <property type="entry name" value="Periplasmic binding protein-like II"/>
    <property type="match status" value="1"/>
</dbReference>
<evidence type="ECO:0000256" key="7">
    <source>
        <dbReference type="ARBA" id="ARBA00023180"/>
    </source>
</evidence>
<dbReference type="SUPFAM" id="SSF53850">
    <property type="entry name" value="Periplasmic binding protein-like II"/>
    <property type="match status" value="1"/>
</dbReference>
<feature type="chain" id="PRO_5009327350" description="Ionotropic glutamate receptor L-glutamate and glycine-binding domain-containing protein" evidence="9">
    <location>
        <begin position="23"/>
        <end position="636"/>
    </location>
</feature>
<dbReference type="Proteomes" id="UP000095300">
    <property type="component" value="Unassembled WGS sequence"/>
</dbReference>
<evidence type="ECO:0000256" key="6">
    <source>
        <dbReference type="ARBA" id="ARBA00023170"/>
    </source>
</evidence>
<keyword evidence="11" id="KW-1185">Reference proteome</keyword>
<evidence type="ECO:0000256" key="1">
    <source>
        <dbReference type="ARBA" id="ARBA00004651"/>
    </source>
</evidence>
<dbReference type="InterPro" id="IPR052192">
    <property type="entry name" value="Insect_Ionotropic_Sensory_Rcpt"/>
</dbReference>
<keyword evidence="6" id="KW-0675">Receptor</keyword>
<keyword evidence="3 8" id="KW-0812">Transmembrane</keyword>
<dbReference type="GO" id="GO:0005886">
    <property type="term" value="C:plasma membrane"/>
    <property type="evidence" value="ECO:0007669"/>
    <property type="project" value="UniProtKB-SubCell"/>
</dbReference>
<dbReference type="AlphaFoldDB" id="A0A1I8PWR7"/>
<evidence type="ECO:0000256" key="4">
    <source>
        <dbReference type="ARBA" id="ARBA00022989"/>
    </source>
</evidence>
<feature type="signal peptide" evidence="9">
    <location>
        <begin position="1"/>
        <end position="22"/>
    </location>
</feature>
<organism evidence="10 11">
    <name type="scientific">Stomoxys calcitrans</name>
    <name type="common">Stable fly</name>
    <name type="synonym">Conops calcitrans</name>
    <dbReference type="NCBI Taxonomy" id="35570"/>
    <lineage>
        <taxon>Eukaryota</taxon>
        <taxon>Metazoa</taxon>
        <taxon>Ecdysozoa</taxon>
        <taxon>Arthropoda</taxon>
        <taxon>Hexapoda</taxon>
        <taxon>Insecta</taxon>
        <taxon>Pterygota</taxon>
        <taxon>Neoptera</taxon>
        <taxon>Endopterygota</taxon>
        <taxon>Diptera</taxon>
        <taxon>Brachycera</taxon>
        <taxon>Muscomorpha</taxon>
        <taxon>Muscoidea</taxon>
        <taxon>Muscidae</taxon>
        <taxon>Stomoxys</taxon>
    </lineage>
</organism>
<keyword evidence="2" id="KW-1003">Cell membrane</keyword>
<dbReference type="STRING" id="35570.A0A1I8PWR7"/>
<comment type="subcellular location">
    <subcellularLocation>
        <location evidence="1">Cell membrane</location>
        <topology evidence="1">Multi-pass membrane protein</topology>
    </subcellularLocation>
</comment>
<reference evidence="10" key="1">
    <citation type="submission" date="2020-05" db="UniProtKB">
        <authorList>
            <consortium name="EnsemblMetazoa"/>
        </authorList>
    </citation>
    <scope>IDENTIFICATION</scope>
    <source>
        <strain evidence="10">USDA</strain>
    </source>
</reference>
<keyword evidence="7" id="KW-0325">Glycoprotein</keyword>
<accession>A0A1I8PWR7</accession>
<dbReference type="EnsemblMetazoa" id="SCAU011819-RA">
    <property type="protein sequence ID" value="SCAU011819-PA"/>
    <property type="gene ID" value="SCAU011819"/>
</dbReference>
<evidence type="ECO:0000256" key="8">
    <source>
        <dbReference type="SAM" id="Phobius"/>
    </source>
</evidence>
<feature type="transmembrane region" description="Helical" evidence="8">
    <location>
        <begin position="603"/>
        <end position="621"/>
    </location>
</feature>
<evidence type="ECO:0000256" key="3">
    <source>
        <dbReference type="ARBA" id="ARBA00022692"/>
    </source>
</evidence>
<dbReference type="KEGG" id="scac:106080562"/>
<proteinExistence type="predicted"/>
<keyword evidence="5 8" id="KW-0472">Membrane</keyword>
<dbReference type="FunFam" id="3.40.190.10:FF:000289">
    <property type="entry name" value="Ionotropic receptor 10a"/>
    <property type="match status" value="1"/>
</dbReference>
<feature type="transmembrane region" description="Helical" evidence="8">
    <location>
        <begin position="333"/>
        <end position="353"/>
    </location>
</feature>
<protein>
    <recommendedName>
        <fullName evidence="12">Ionotropic glutamate receptor L-glutamate and glycine-binding domain-containing protein</fullName>
    </recommendedName>
</protein>
<dbReference type="PANTHER" id="PTHR42643:SF38">
    <property type="entry name" value="IONOTROPIC RECEPTOR 100A"/>
    <property type="match status" value="1"/>
</dbReference>
<evidence type="ECO:0000313" key="10">
    <source>
        <dbReference type="EnsemblMetazoa" id="SCAU011819-PA"/>
    </source>
</evidence>
<name>A0A1I8PWR7_STOCA</name>
<dbReference type="OrthoDB" id="8195814at2759"/>